<dbReference type="Gene3D" id="2.120.10.80">
    <property type="entry name" value="Kelch-type beta propeller"/>
    <property type="match status" value="1"/>
</dbReference>
<feature type="compositionally biased region" description="Low complexity" evidence="4">
    <location>
        <begin position="203"/>
        <end position="218"/>
    </location>
</feature>
<evidence type="ECO:0000256" key="2">
    <source>
        <dbReference type="ARBA" id="ARBA00022737"/>
    </source>
</evidence>
<keyword evidence="2" id="KW-0677">Repeat</keyword>
<feature type="coiled-coil region" evidence="3">
    <location>
        <begin position="377"/>
        <end position="411"/>
    </location>
</feature>
<keyword evidence="3" id="KW-0175">Coiled coil</keyword>
<keyword evidence="1" id="KW-0880">Kelch repeat</keyword>
<evidence type="ECO:0000313" key="5">
    <source>
        <dbReference type="EMBL" id="TNV74357.1"/>
    </source>
</evidence>
<dbReference type="CDD" id="cd19756">
    <property type="entry name" value="Bbox2"/>
    <property type="match status" value="1"/>
</dbReference>
<dbReference type="InterPro" id="IPR006652">
    <property type="entry name" value="Kelch_1"/>
</dbReference>
<evidence type="ECO:0000313" key="6">
    <source>
        <dbReference type="Proteomes" id="UP000785679"/>
    </source>
</evidence>
<accession>A0A8J8SXE1</accession>
<dbReference type="OrthoDB" id="19132at2759"/>
<evidence type="ECO:0008006" key="7">
    <source>
        <dbReference type="Google" id="ProtNLM"/>
    </source>
</evidence>
<sequence length="729" mass="83669">MNQSKHGGAAESRGGTLQYNGSNQNLLENEENDQLLNDGFEPGMEYQSNPTAMSGGGSGGAQAQNQSTLTAPIGQQAQHINRDILNQQMQAIQNAGGTLKTNMAGFIQHQQQHSSDIERYNYGNQMANGNLSIGRQQQLNQPNGNMLMQQSDAQKHQQRGFQNNNFYQGPSNAISDVVYQQTQAQLKQAQNYTHGGVVGAQSKQYQQKTNQPNQQAPATHTQANNNYIPNQTCSYHNKGFVAYCMMHKELMCEECCDLSHHKDHNNQILLLKAAAQSFLKDVDFRLSEVLSAQKVSLLKCQDFNLRTLIRRQMIDFFDGLKSQIETMQKQKLDEFNKLIKDTNVINIKQRAKEVAQRADNCEQFLSLKKNQFEAKNYVSFLTEVEELEKQLKTSERLVKEASDLLREQDQQKSIEFIHDREKAENKIKQIIESTLKVPILKYNRDMLDTLHFFVYNTHNLFMYNFRTHSYRSYVVNIKIPANFMSVENEEGRIFLTGGGEPGKATKFCFEFVEERLVQRRDMLFERRAHTLTSVLVEGKKSQIFAIGSSLPNDSMNKCEVYDVASDTWTQIASLGTKRNFHTTIAFDCQSLYVVAGFNGGQRTNLIEKFDLKRRQQWETLNLKIKENTNWICLEGCGLFQISNQHILIFGGFTTSDQKTNHCYLFNVQSNEIEQLNCKTRTQSNFYQRQPKIGTADGKLYCVETNSLDLHIFDMKTFEWDFIDRKYIGW</sequence>
<dbReference type="Proteomes" id="UP000785679">
    <property type="component" value="Unassembled WGS sequence"/>
</dbReference>
<feature type="region of interest" description="Disordered" evidence="4">
    <location>
        <begin position="201"/>
        <end position="223"/>
    </location>
</feature>
<evidence type="ECO:0000256" key="1">
    <source>
        <dbReference type="ARBA" id="ARBA00022441"/>
    </source>
</evidence>
<dbReference type="Pfam" id="PF01344">
    <property type="entry name" value="Kelch_1"/>
    <property type="match status" value="1"/>
</dbReference>
<proteinExistence type="predicted"/>
<name>A0A8J8SXE1_HALGN</name>
<dbReference type="AlphaFoldDB" id="A0A8J8SXE1"/>
<comment type="caution">
    <text evidence="5">The sequence shown here is derived from an EMBL/GenBank/DDBJ whole genome shotgun (WGS) entry which is preliminary data.</text>
</comment>
<organism evidence="5 6">
    <name type="scientific">Halteria grandinella</name>
    <dbReference type="NCBI Taxonomy" id="5974"/>
    <lineage>
        <taxon>Eukaryota</taxon>
        <taxon>Sar</taxon>
        <taxon>Alveolata</taxon>
        <taxon>Ciliophora</taxon>
        <taxon>Intramacronucleata</taxon>
        <taxon>Spirotrichea</taxon>
        <taxon>Stichotrichia</taxon>
        <taxon>Sporadotrichida</taxon>
        <taxon>Halteriidae</taxon>
        <taxon>Halteria</taxon>
    </lineage>
</organism>
<gene>
    <name evidence="5" type="ORF">FGO68_gene9705</name>
</gene>
<evidence type="ECO:0000256" key="4">
    <source>
        <dbReference type="SAM" id="MobiDB-lite"/>
    </source>
</evidence>
<dbReference type="PANTHER" id="PTHR24412:SF489">
    <property type="entry name" value="RING FINGER DOMAIN AND KELCH REPEAT-CONTAINING PROTEIN DDB_G0271372"/>
    <property type="match status" value="1"/>
</dbReference>
<protein>
    <recommendedName>
        <fullName evidence="7">Kelch motif family protein</fullName>
    </recommendedName>
</protein>
<dbReference type="Gene3D" id="3.30.160.60">
    <property type="entry name" value="Classic Zinc Finger"/>
    <property type="match status" value="1"/>
</dbReference>
<evidence type="ECO:0000256" key="3">
    <source>
        <dbReference type="SAM" id="Coils"/>
    </source>
</evidence>
<feature type="region of interest" description="Disordered" evidence="4">
    <location>
        <begin position="1"/>
        <end position="23"/>
    </location>
</feature>
<keyword evidence="6" id="KW-1185">Reference proteome</keyword>
<dbReference type="PANTHER" id="PTHR24412">
    <property type="entry name" value="KELCH PROTEIN"/>
    <property type="match status" value="1"/>
</dbReference>
<dbReference type="InterPro" id="IPR015915">
    <property type="entry name" value="Kelch-typ_b-propeller"/>
</dbReference>
<dbReference type="SUPFAM" id="SSF57845">
    <property type="entry name" value="B-box zinc-binding domain"/>
    <property type="match status" value="1"/>
</dbReference>
<feature type="region of interest" description="Disordered" evidence="4">
    <location>
        <begin position="35"/>
        <end position="65"/>
    </location>
</feature>
<dbReference type="SUPFAM" id="SSF117281">
    <property type="entry name" value="Kelch motif"/>
    <property type="match status" value="1"/>
</dbReference>
<dbReference type="EMBL" id="RRYP01017092">
    <property type="protein sequence ID" value="TNV74357.1"/>
    <property type="molecule type" value="Genomic_DNA"/>
</dbReference>
<reference evidence="5" key="1">
    <citation type="submission" date="2019-06" db="EMBL/GenBank/DDBJ databases">
        <authorList>
            <person name="Zheng W."/>
        </authorList>
    </citation>
    <scope>NUCLEOTIDE SEQUENCE</scope>
    <source>
        <strain evidence="5">QDHG01</strain>
    </source>
</reference>